<evidence type="ECO:0000313" key="8">
    <source>
        <dbReference type="Proteomes" id="UP001213681"/>
    </source>
</evidence>
<name>A0AAD6FZ02_9EURO</name>
<dbReference type="Pfam" id="PF01284">
    <property type="entry name" value="MARVEL"/>
    <property type="match status" value="1"/>
</dbReference>
<reference evidence="7" key="1">
    <citation type="submission" date="2022-12" db="EMBL/GenBank/DDBJ databases">
        <authorList>
            <person name="Petersen C."/>
        </authorList>
    </citation>
    <scope>NUCLEOTIDE SEQUENCE</scope>
    <source>
        <strain evidence="7">IBT 16125</strain>
    </source>
</reference>
<dbReference type="PANTHER" id="PTHR28165">
    <property type="entry name" value="NON-CLASSICAL EXPORT PROTEIN 2-RELATED"/>
    <property type="match status" value="1"/>
</dbReference>
<keyword evidence="8" id="KW-1185">Reference proteome</keyword>
<accession>A0AAD6FZ02</accession>
<organism evidence="7 8">
    <name type="scientific">Penicillium daleae</name>
    <dbReference type="NCBI Taxonomy" id="63821"/>
    <lineage>
        <taxon>Eukaryota</taxon>
        <taxon>Fungi</taxon>
        <taxon>Dikarya</taxon>
        <taxon>Ascomycota</taxon>
        <taxon>Pezizomycotina</taxon>
        <taxon>Eurotiomycetes</taxon>
        <taxon>Eurotiomycetidae</taxon>
        <taxon>Eurotiales</taxon>
        <taxon>Aspergillaceae</taxon>
        <taxon>Penicillium</taxon>
    </lineage>
</organism>
<evidence type="ECO:0000256" key="1">
    <source>
        <dbReference type="ARBA" id="ARBA00004141"/>
    </source>
</evidence>
<evidence type="ECO:0000256" key="3">
    <source>
        <dbReference type="ARBA" id="ARBA00022989"/>
    </source>
</evidence>
<dbReference type="Proteomes" id="UP001213681">
    <property type="component" value="Unassembled WGS sequence"/>
</dbReference>
<keyword evidence="3 5" id="KW-1133">Transmembrane helix</keyword>
<feature type="transmembrane region" description="Helical" evidence="5">
    <location>
        <begin position="69"/>
        <end position="92"/>
    </location>
</feature>
<evidence type="ECO:0000259" key="6">
    <source>
        <dbReference type="Pfam" id="PF01284"/>
    </source>
</evidence>
<reference evidence="7" key="2">
    <citation type="journal article" date="2023" name="IMA Fungus">
        <title>Comparative genomic study of the Penicillium genus elucidates a diverse pangenome and 15 lateral gene transfer events.</title>
        <authorList>
            <person name="Petersen C."/>
            <person name="Sorensen T."/>
            <person name="Nielsen M.R."/>
            <person name="Sondergaard T.E."/>
            <person name="Sorensen J.L."/>
            <person name="Fitzpatrick D.A."/>
            <person name="Frisvad J.C."/>
            <person name="Nielsen K.L."/>
        </authorList>
    </citation>
    <scope>NUCLEOTIDE SEQUENCE</scope>
    <source>
        <strain evidence="7">IBT 16125</strain>
    </source>
</reference>
<gene>
    <name evidence="7" type="ORF">N7458_010406</name>
</gene>
<keyword evidence="2 5" id="KW-0812">Transmembrane</keyword>
<feature type="domain" description="MARVEL" evidence="6">
    <location>
        <begin position="5"/>
        <end position="158"/>
    </location>
</feature>
<dbReference type="EMBL" id="JAPVEA010000008">
    <property type="protein sequence ID" value="KAJ5439408.1"/>
    <property type="molecule type" value="Genomic_DNA"/>
</dbReference>
<dbReference type="InterPro" id="IPR008253">
    <property type="entry name" value="Marvel"/>
</dbReference>
<dbReference type="AlphaFoldDB" id="A0AAD6FZ02"/>
<proteinExistence type="predicted"/>
<keyword evidence="4 5" id="KW-0472">Membrane</keyword>
<feature type="transmembrane region" description="Helical" evidence="5">
    <location>
        <begin position="43"/>
        <end position="62"/>
    </location>
</feature>
<feature type="transmembrane region" description="Helical" evidence="5">
    <location>
        <begin position="143"/>
        <end position="162"/>
    </location>
</feature>
<dbReference type="PANTHER" id="PTHR28165:SF2">
    <property type="entry name" value="MARVEL DOMAIN-CONTAINING PROTEIN"/>
    <property type="match status" value="1"/>
</dbReference>
<sequence length="166" mass="17707">MQIVSSIARFLQILFSVVVLGLSITLARQQKYGKVPSQTSYAAFTGALGIIASVIGIVSLFVDRLRGVFTWVLDGVTSIALLAAGVAFSVALKGVDCNNTSTDGPSWDNPLISGGCYVDKEGTKWCADKYKVHSRCVTAEADAAFMFLAFLACIGVLVVSFLSRRN</sequence>
<dbReference type="GO" id="GO:0005886">
    <property type="term" value="C:plasma membrane"/>
    <property type="evidence" value="ECO:0007669"/>
    <property type="project" value="TreeGrafter"/>
</dbReference>
<dbReference type="GO" id="GO:0032126">
    <property type="term" value="C:eisosome"/>
    <property type="evidence" value="ECO:0007669"/>
    <property type="project" value="TreeGrafter"/>
</dbReference>
<dbReference type="GeneID" id="81604031"/>
<protein>
    <recommendedName>
        <fullName evidence="6">MARVEL domain-containing protein</fullName>
    </recommendedName>
</protein>
<evidence type="ECO:0000256" key="5">
    <source>
        <dbReference type="SAM" id="Phobius"/>
    </source>
</evidence>
<dbReference type="GO" id="GO:0072659">
    <property type="term" value="P:protein localization to plasma membrane"/>
    <property type="evidence" value="ECO:0007669"/>
    <property type="project" value="TreeGrafter"/>
</dbReference>
<dbReference type="GO" id="GO:0070941">
    <property type="term" value="P:eisosome assembly"/>
    <property type="evidence" value="ECO:0007669"/>
    <property type="project" value="TreeGrafter"/>
</dbReference>
<comment type="subcellular location">
    <subcellularLocation>
        <location evidence="1">Membrane</location>
        <topology evidence="1">Multi-pass membrane protein</topology>
    </subcellularLocation>
</comment>
<evidence type="ECO:0000256" key="2">
    <source>
        <dbReference type="ARBA" id="ARBA00022692"/>
    </source>
</evidence>
<dbReference type="InterPro" id="IPR052649">
    <property type="entry name" value="NCE102-like"/>
</dbReference>
<evidence type="ECO:0000256" key="4">
    <source>
        <dbReference type="ARBA" id="ARBA00023136"/>
    </source>
</evidence>
<evidence type="ECO:0000313" key="7">
    <source>
        <dbReference type="EMBL" id="KAJ5439408.1"/>
    </source>
</evidence>
<comment type="caution">
    <text evidence="7">The sequence shown here is derived from an EMBL/GenBank/DDBJ whole genome shotgun (WGS) entry which is preliminary data.</text>
</comment>
<dbReference type="RefSeq" id="XP_056762637.1">
    <property type="nucleotide sequence ID" value="XM_056913788.1"/>
</dbReference>